<dbReference type="PANTHER" id="PTHR43341">
    <property type="entry name" value="AMINO ACID PERMEASE"/>
    <property type="match status" value="1"/>
</dbReference>
<dbReference type="KEGG" id="msym:MSY001_1542"/>
<feature type="transmembrane region" description="Helical" evidence="8">
    <location>
        <begin position="296"/>
        <end position="319"/>
    </location>
</feature>
<dbReference type="STRING" id="1230383.M5E8B8"/>
<name>M5E8B8_MALS4</name>
<comment type="subcellular location">
    <subcellularLocation>
        <location evidence="1">Membrane</location>
        <topology evidence="1">Multi-pass membrane protein</topology>
    </subcellularLocation>
</comment>
<accession>M5E8B8</accession>
<dbReference type="AlphaFoldDB" id="M5E8B8"/>
<dbReference type="PIRSF" id="PIRSF006060">
    <property type="entry name" value="AA_transporter"/>
    <property type="match status" value="1"/>
</dbReference>
<evidence type="ECO:0000256" key="3">
    <source>
        <dbReference type="ARBA" id="ARBA00022692"/>
    </source>
</evidence>
<sequence length="538" mass="59211">MLGPLRSAPESHGEEEGLSIPLEKRSDDADNKWVVENTPEDAFDEHQQERLSHTMDPDSGVRRGLKNRHLSMLALAGIIGPGLLVGAGGALSKGGPASLLLGFGIVGIIAFCVMQSLGELTTQFPLGGAFIQLGDRTVDRAFGFIVGWNYFILWVTVLANEYNVITSLVTDWSDKVPQWGYFLIFWFVFLGYQMLGVESFGEAEFWLGLAKLLGLAAYFIFSIVYVSGGVNGDAVGFRYWNNPGAFGGHGFRGVAAVFVFCSTFYSGIESVALAATETRNPRKAVPSATRKVFWRILFVYVGSAFFFGITCPANASGLINGASEMLQSPMTVAIQQAGWENGKHLINAFIFVTCLSALNGSVYIGSRTLLFMAHDNKAPPLLRYTNRRGVPVWAVLFTNACGALSMMNVSTGASKAYNYIVNVSGVSTFLVWASVCFMHLRFRTAMRVQHRSVDELPYCAFLYPWTAYFGLFASVFLALVQGWTTLSPFSAGDFVDAYIMLPLFPVGFLAYKLVFRTRWVRATEMDLDSGRRFDLDDD</sequence>
<keyword evidence="5 8" id="KW-1133">Transmembrane helix</keyword>
<dbReference type="RefSeq" id="XP_018740117.1">
    <property type="nucleotide sequence ID" value="XM_018883349.1"/>
</dbReference>
<keyword evidence="3 8" id="KW-0812">Transmembrane</keyword>
<organism evidence="9 10">
    <name type="scientific">Malassezia sympodialis (strain ATCC 42132)</name>
    <name type="common">Atopic eczema-associated yeast</name>
    <dbReference type="NCBI Taxonomy" id="1230383"/>
    <lineage>
        <taxon>Eukaryota</taxon>
        <taxon>Fungi</taxon>
        <taxon>Dikarya</taxon>
        <taxon>Basidiomycota</taxon>
        <taxon>Ustilaginomycotina</taxon>
        <taxon>Malasseziomycetes</taxon>
        <taxon>Malasseziales</taxon>
        <taxon>Malasseziaceae</taxon>
        <taxon>Malassezia</taxon>
    </lineage>
</organism>
<evidence type="ECO:0000256" key="8">
    <source>
        <dbReference type="SAM" id="Phobius"/>
    </source>
</evidence>
<dbReference type="PROSITE" id="PS00218">
    <property type="entry name" value="AMINO_ACID_PERMEASE_1"/>
    <property type="match status" value="1"/>
</dbReference>
<evidence type="ECO:0000256" key="7">
    <source>
        <dbReference type="SAM" id="MobiDB-lite"/>
    </source>
</evidence>
<feature type="transmembrane region" description="Helical" evidence="8">
    <location>
        <begin position="209"/>
        <end position="230"/>
    </location>
</feature>
<dbReference type="EMBL" id="LT671825">
    <property type="protein sequence ID" value="SHO79081.1"/>
    <property type="molecule type" value="Genomic_DNA"/>
</dbReference>
<dbReference type="Proteomes" id="UP000186303">
    <property type="component" value="Chromosome 5"/>
</dbReference>
<feature type="transmembrane region" description="Helical" evidence="8">
    <location>
        <begin position="419"/>
        <end position="440"/>
    </location>
</feature>
<evidence type="ECO:0000256" key="5">
    <source>
        <dbReference type="ARBA" id="ARBA00022989"/>
    </source>
</evidence>
<keyword evidence="2" id="KW-0813">Transport</keyword>
<dbReference type="PANTHER" id="PTHR43341:SF26">
    <property type="entry name" value="GENERAL AMINO ACID PERMEASE AGP3"/>
    <property type="match status" value="1"/>
</dbReference>
<evidence type="ECO:0000313" key="10">
    <source>
        <dbReference type="Proteomes" id="UP000186303"/>
    </source>
</evidence>
<feature type="transmembrane region" description="Helical" evidence="8">
    <location>
        <begin position="97"/>
        <end position="120"/>
    </location>
</feature>
<feature type="transmembrane region" description="Helical" evidence="8">
    <location>
        <begin position="495"/>
        <end position="515"/>
    </location>
</feature>
<dbReference type="GO" id="GO:0015171">
    <property type="term" value="F:amino acid transmembrane transporter activity"/>
    <property type="evidence" value="ECO:0007669"/>
    <property type="project" value="TreeGrafter"/>
</dbReference>
<dbReference type="Gene3D" id="1.20.1740.10">
    <property type="entry name" value="Amino acid/polyamine transporter I"/>
    <property type="match status" value="1"/>
</dbReference>
<feature type="compositionally biased region" description="Basic and acidic residues" evidence="7">
    <location>
        <begin position="22"/>
        <end position="33"/>
    </location>
</feature>
<dbReference type="VEuPathDB" id="FungiDB:MSYG_3430"/>
<evidence type="ECO:0000256" key="6">
    <source>
        <dbReference type="ARBA" id="ARBA00023136"/>
    </source>
</evidence>
<dbReference type="Pfam" id="PF00324">
    <property type="entry name" value="AA_permease"/>
    <property type="match status" value="1"/>
</dbReference>
<dbReference type="InterPro" id="IPR004840">
    <property type="entry name" value="Amino_acid_permease_CS"/>
</dbReference>
<dbReference type="InterPro" id="IPR004841">
    <property type="entry name" value="AA-permease/SLC12A_dom"/>
</dbReference>
<dbReference type="HOGENOM" id="CLU_007946_12_1_1"/>
<feature type="transmembrane region" description="Helical" evidence="8">
    <location>
        <begin position="461"/>
        <end position="483"/>
    </location>
</feature>
<feature type="transmembrane region" description="Helical" evidence="8">
    <location>
        <begin position="179"/>
        <end position="197"/>
    </location>
</feature>
<reference evidence="10" key="1">
    <citation type="journal article" date="2017" name="Nucleic Acids Res.">
        <title>Proteogenomics produces comprehensive and highly accurate protein-coding gene annotation in a complete genome assembly of Malassezia sympodialis.</title>
        <authorList>
            <person name="Zhu Y."/>
            <person name="Engstroem P.G."/>
            <person name="Tellgren-Roth C."/>
            <person name="Baudo C.D."/>
            <person name="Kennell J.C."/>
            <person name="Sun S."/>
            <person name="Billmyre R.B."/>
            <person name="Schroeder M.S."/>
            <person name="Andersson A."/>
            <person name="Holm T."/>
            <person name="Sigurgeirsson B."/>
            <person name="Wu G."/>
            <person name="Sankaranarayanan S.R."/>
            <person name="Siddharthan R."/>
            <person name="Sanyal K."/>
            <person name="Lundeberg J."/>
            <person name="Nystedt B."/>
            <person name="Boekhout T."/>
            <person name="Dawson T.L. Jr."/>
            <person name="Heitman J."/>
            <person name="Scheynius A."/>
            <person name="Lehtioe J."/>
        </authorList>
    </citation>
    <scope>NUCLEOTIDE SEQUENCE [LARGE SCALE GENOMIC DNA]</scope>
    <source>
        <strain evidence="10">ATCC 42132</strain>
    </source>
</reference>
<dbReference type="GO" id="GO:0016020">
    <property type="term" value="C:membrane"/>
    <property type="evidence" value="ECO:0007669"/>
    <property type="project" value="UniProtKB-SubCell"/>
</dbReference>
<feature type="compositionally biased region" description="Basic and acidic residues" evidence="7">
    <location>
        <begin position="44"/>
        <end position="58"/>
    </location>
</feature>
<evidence type="ECO:0000256" key="2">
    <source>
        <dbReference type="ARBA" id="ARBA00022448"/>
    </source>
</evidence>
<keyword evidence="4" id="KW-0029">Amino-acid transport</keyword>
<protein>
    <submittedName>
        <fullName evidence="9">Low-affinity amino acid permease</fullName>
    </submittedName>
</protein>
<proteinExistence type="predicted"/>
<feature type="transmembrane region" description="Helical" evidence="8">
    <location>
        <begin position="250"/>
        <end position="275"/>
    </location>
</feature>
<gene>
    <name evidence="9" type="primary">AGP3</name>
    <name evidence="9" type="ORF">MSYG_3430</name>
</gene>
<keyword evidence="6 8" id="KW-0472">Membrane</keyword>
<feature type="transmembrane region" description="Helical" evidence="8">
    <location>
        <begin position="72"/>
        <end position="91"/>
    </location>
</feature>
<feature type="transmembrane region" description="Helical" evidence="8">
    <location>
        <begin position="141"/>
        <end position="159"/>
    </location>
</feature>
<dbReference type="OMA" id="WRILFVY"/>
<dbReference type="OrthoDB" id="3900342at2759"/>
<feature type="transmembrane region" description="Helical" evidence="8">
    <location>
        <begin position="348"/>
        <end position="370"/>
    </location>
</feature>
<keyword evidence="10" id="KW-1185">Reference proteome</keyword>
<dbReference type="InterPro" id="IPR050524">
    <property type="entry name" value="APC_YAT"/>
</dbReference>
<evidence type="ECO:0000256" key="1">
    <source>
        <dbReference type="ARBA" id="ARBA00004141"/>
    </source>
</evidence>
<dbReference type="FunFam" id="1.20.1740.10:FF:000001">
    <property type="entry name" value="Amino acid permease"/>
    <property type="match status" value="1"/>
</dbReference>
<feature type="region of interest" description="Disordered" evidence="7">
    <location>
        <begin position="1"/>
        <end position="58"/>
    </location>
</feature>
<evidence type="ECO:0000256" key="4">
    <source>
        <dbReference type="ARBA" id="ARBA00022970"/>
    </source>
</evidence>
<evidence type="ECO:0000313" key="9">
    <source>
        <dbReference type="EMBL" id="SHO79081.1"/>
    </source>
</evidence>
<feature type="transmembrane region" description="Helical" evidence="8">
    <location>
        <begin position="390"/>
        <end position="407"/>
    </location>
</feature>